<sequence>MEIRLLLLISAQLPVVEEKTNERSLSRWSCLSRLSRWAYRLNTSYSTAVSLHLKCSGS</sequence>
<gene>
    <name evidence="1" type="ORF">LHCIRMBIA951_02172</name>
</gene>
<name>U6F2F2_LACHE</name>
<dbReference type="HOGENOM" id="CLU_2973753_0_0_9"/>
<reference evidence="1" key="1">
    <citation type="submission" date="2013-09" db="EMBL/GenBank/DDBJ databases">
        <title>Draft Genome Sequence of five Lactobacillus helveticus strains CIRM-BIA 101T, 103, 104, 951 and 953 isolated from milk product.</title>
        <authorList>
            <person name="Valence F."/>
            <person name="Chuat V."/>
            <person name="Ma L."/>
            <person name="Creno S."/>
            <person name="Falentin H."/>
            <person name="Lortal S."/>
            <person name="Bizet C."/>
            <person name="Clermont D."/>
            <person name="Loux V."/>
            <person name="Bouchier C."/>
            <person name="Cousin S."/>
        </authorList>
    </citation>
    <scope>NUCLEOTIDE SEQUENCE [LARGE SCALE GENOMIC DNA]</scope>
    <source>
        <strain evidence="1">CIRM-BIA 951</strain>
    </source>
</reference>
<comment type="caution">
    <text evidence="1">The sequence shown here is derived from an EMBL/GenBank/DDBJ whole genome shotgun (WGS) entry which is preliminary data.</text>
</comment>
<dbReference type="Proteomes" id="UP000017248">
    <property type="component" value="Unassembled WGS sequence"/>
</dbReference>
<dbReference type="EMBL" id="CBUK010000014">
    <property type="protein sequence ID" value="CDI57458.1"/>
    <property type="molecule type" value="Genomic_DNA"/>
</dbReference>
<evidence type="ECO:0000313" key="2">
    <source>
        <dbReference type="Proteomes" id="UP000017248"/>
    </source>
</evidence>
<protein>
    <submittedName>
        <fullName evidence="1">Uncharacterized protein</fullName>
    </submittedName>
</protein>
<evidence type="ECO:0000313" key="1">
    <source>
        <dbReference type="EMBL" id="CDI57458.1"/>
    </source>
</evidence>
<proteinExistence type="predicted"/>
<dbReference type="AlphaFoldDB" id="U6F2F2"/>
<organism evidence="1 2">
    <name type="scientific">Lactobacillus helveticus CIRM-BIA 951</name>
    <dbReference type="NCBI Taxonomy" id="1226334"/>
    <lineage>
        <taxon>Bacteria</taxon>
        <taxon>Bacillati</taxon>
        <taxon>Bacillota</taxon>
        <taxon>Bacilli</taxon>
        <taxon>Lactobacillales</taxon>
        <taxon>Lactobacillaceae</taxon>
        <taxon>Lactobacillus</taxon>
    </lineage>
</organism>
<keyword evidence="2" id="KW-1185">Reference proteome</keyword>
<accession>U6F2F2</accession>